<dbReference type="GO" id="GO:0046872">
    <property type="term" value="F:metal ion binding"/>
    <property type="evidence" value="ECO:0007669"/>
    <property type="project" value="UniProtKB-KW"/>
</dbReference>
<dbReference type="VEuPathDB" id="FungiDB:BO78DRAFT_431386"/>
<keyword evidence="2" id="KW-0378">Hydrolase</keyword>
<name>A0A319E4M1_ASPSB</name>
<dbReference type="PANTHER" id="PTHR23422">
    <property type="entry name" value="DIPEPTIDYL PEPTIDASE III-RELATED"/>
    <property type="match status" value="1"/>
</dbReference>
<protein>
    <submittedName>
        <fullName evidence="3">Uncharacterized protein</fullName>
    </submittedName>
</protein>
<dbReference type="EMBL" id="KZ826370">
    <property type="protein sequence ID" value="PYI04330.1"/>
    <property type="molecule type" value="Genomic_DNA"/>
</dbReference>
<dbReference type="AlphaFoldDB" id="A0A319E4M1"/>
<dbReference type="Pfam" id="PF03571">
    <property type="entry name" value="Peptidase_M49"/>
    <property type="match status" value="1"/>
</dbReference>
<evidence type="ECO:0000256" key="2">
    <source>
        <dbReference type="ARBA" id="ARBA00022801"/>
    </source>
</evidence>
<organism evidence="3 4">
    <name type="scientific">Aspergillus sclerotiicarbonarius (strain CBS 121057 / IBT 28362)</name>
    <dbReference type="NCBI Taxonomy" id="1448318"/>
    <lineage>
        <taxon>Eukaryota</taxon>
        <taxon>Fungi</taxon>
        <taxon>Dikarya</taxon>
        <taxon>Ascomycota</taxon>
        <taxon>Pezizomycotina</taxon>
        <taxon>Eurotiomycetes</taxon>
        <taxon>Eurotiomycetidae</taxon>
        <taxon>Eurotiales</taxon>
        <taxon>Aspergillaceae</taxon>
        <taxon>Aspergillus</taxon>
        <taxon>Aspergillus subgen. Circumdati</taxon>
    </lineage>
</organism>
<dbReference type="GO" id="GO:0005737">
    <property type="term" value="C:cytoplasm"/>
    <property type="evidence" value="ECO:0007669"/>
    <property type="project" value="TreeGrafter"/>
</dbReference>
<dbReference type="GO" id="GO:0008239">
    <property type="term" value="F:dipeptidyl-peptidase activity"/>
    <property type="evidence" value="ECO:0007669"/>
    <property type="project" value="TreeGrafter"/>
</dbReference>
<evidence type="ECO:0000313" key="3">
    <source>
        <dbReference type="EMBL" id="PYI04330.1"/>
    </source>
</evidence>
<dbReference type="STRING" id="1448318.A0A319E4M1"/>
<sequence>MTSKGQLFPSIFFSREMAINHWVMSLFHLSAVITRFKICEHLTKAIRFAANDTQARYIIDYLESFIAGSLDAYRRSMKRWVGDYYPSVESIFGFVEPYRDPYGTAKLTALVENSTKFMQTLPWATANVNNGKGPFEKDLFNAPSFSILHAKFPSH</sequence>
<dbReference type="PANTHER" id="PTHR23422:SF11">
    <property type="entry name" value="DIPEPTIDYL PEPTIDASE 3"/>
    <property type="match status" value="1"/>
</dbReference>
<reference evidence="3 4" key="1">
    <citation type="submission" date="2018-02" db="EMBL/GenBank/DDBJ databases">
        <title>The genomes of Aspergillus section Nigri reveals drivers in fungal speciation.</title>
        <authorList>
            <consortium name="DOE Joint Genome Institute"/>
            <person name="Vesth T.C."/>
            <person name="Nybo J."/>
            <person name="Theobald S."/>
            <person name="Brandl J."/>
            <person name="Frisvad J.C."/>
            <person name="Nielsen K.F."/>
            <person name="Lyhne E.K."/>
            <person name="Kogle M.E."/>
            <person name="Kuo A."/>
            <person name="Riley R."/>
            <person name="Clum A."/>
            <person name="Nolan M."/>
            <person name="Lipzen A."/>
            <person name="Salamov A."/>
            <person name="Henrissat B."/>
            <person name="Wiebenga A."/>
            <person name="De vries R.P."/>
            <person name="Grigoriev I.V."/>
            <person name="Mortensen U.H."/>
            <person name="Andersen M.R."/>
            <person name="Baker S.E."/>
        </authorList>
    </citation>
    <scope>NUCLEOTIDE SEQUENCE [LARGE SCALE GENOMIC DNA]</scope>
    <source>
        <strain evidence="3 4">CBS 121057</strain>
    </source>
</reference>
<dbReference type="Gene3D" id="3.30.540.30">
    <property type="match status" value="1"/>
</dbReference>
<dbReference type="Proteomes" id="UP000248423">
    <property type="component" value="Unassembled WGS sequence"/>
</dbReference>
<dbReference type="OrthoDB" id="4694525at2759"/>
<dbReference type="InterPro" id="IPR039461">
    <property type="entry name" value="Peptidase_M49"/>
</dbReference>
<keyword evidence="4" id="KW-1185">Reference proteome</keyword>
<evidence type="ECO:0000256" key="1">
    <source>
        <dbReference type="ARBA" id="ARBA00022723"/>
    </source>
</evidence>
<accession>A0A319E4M1</accession>
<keyword evidence="1" id="KW-0479">Metal-binding</keyword>
<gene>
    <name evidence="3" type="ORF">BO78DRAFT_431386</name>
</gene>
<evidence type="ECO:0000313" key="4">
    <source>
        <dbReference type="Proteomes" id="UP000248423"/>
    </source>
</evidence>
<proteinExistence type="predicted"/>